<evidence type="ECO:0000313" key="1">
    <source>
        <dbReference type="EMBL" id="MBK6973374.1"/>
    </source>
</evidence>
<evidence type="ECO:0000313" key="2">
    <source>
        <dbReference type="Proteomes" id="UP000807785"/>
    </source>
</evidence>
<dbReference type="EMBL" id="JADJEV010000003">
    <property type="protein sequence ID" value="MBK6973374.1"/>
    <property type="molecule type" value="Genomic_DNA"/>
</dbReference>
<sequence length="108" mass="11743">MTAQIEQTYGHAVVEHAVMMTTEVIAAFPVQYRRQLRRGRSARLGLGRGEADDDSTDATLADATADDEAPLSALFADACASDARLGRWRARALPRTTAQWQDTLAGHT</sequence>
<name>A0A9D7HLT8_9PROT</name>
<dbReference type="AlphaFoldDB" id="A0A9D7HLT8"/>
<comment type="caution">
    <text evidence="1">The sequence shown here is derived from an EMBL/GenBank/DDBJ whole genome shotgun (WGS) entry which is preliminary data.</text>
</comment>
<dbReference type="Proteomes" id="UP000807785">
    <property type="component" value="Unassembled WGS sequence"/>
</dbReference>
<proteinExistence type="predicted"/>
<accession>A0A9D7HLT8</accession>
<organism evidence="1 2">
    <name type="scientific">Candidatus Methylophosphatis roskildensis</name>
    <dbReference type="NCBI Taxonomy" id="2899263"/>
    <lineage>
        <taxon>Bacteria</taxon>
        <taxon>Pseudomonadati</taxon>
        <taxon>Pseudomonadota</taxon>
        <taxon>Betaproteobacteria</taxon>
        <taxon>Nitrosomonadales</taxon>
        <taxon>Sterolibacteriaceae</taxon>
        <taxon>Candidatus Methylophosphatis</taxon>
    </lineage>
</organism>
<gene>
    <name evidence="1" type="ORF">IPH26_10670</name>
</gene>
<reference evidence="2" key="1">
    <citation type="journal article" date="2021" name="Nat. Commun.">
        <title>Connecting structure to function with the recovery of over 1000 high-quality metagenome-assembled genomes from activated sludge using long-read sequencing.</title>
        <authorList>
            <person name="Singleton C.M."/>
            <person name="Petriglieri F."/>
            <person name="Kristensen J.M."/>
            <person name="Kirkegaard R.H."/>
            <person name="Michaelsen T.Y."/>
            <person name="Andersen M.H."/>
            <person name="Kondrotaite Z."/>
            <person name="Karst S.M."/>
            <person name="Dueholm M.S."/>
            <person name="Nielsen P.H."/>
            <person name="Albertsen M."/>
        </authorList>
    </citation>
    <scope>NUCLEOTIDE SEQUENCE [LARGE SCALE GENOMIC DNA]</scope>
</reference>
<protein>
    <submittedName>
        <fullName evidence="1">Uncharacterized protein</fullName>
    </submittedName>
</protein>